<keyword evidence="6 8" id="KW-0472">Membrane</keyword>
<keyword evidence="4 8" id="KW-0812">Transmembrane</keyword>
<dbReference type="PANTHER" id="PTHR21421">
    <property type="entry name" value="GUSTATORY RECEPTOR"/>
    <property type="match status" value="1"/>
</dbReference>
<organism evidence="9 10">
    <name type="scientific">Aphidius gifuensis</name>
    <name type="common">Parasitoid wasp</name>
    <dbReference type="NCBI Taxonomy" id="684658"/>
    <lineage>
        <taxon>Eukaryota</taxon>
        <taxon>Metazoa</taxon>
        <taxon>Ecdysozoa</taxon>
        <taxon>Arthropoda</taxon>
        <taxon>Hexapoda</taxon>
        <taxon>Insecta</taxon>
        <taxon>Pterygota</taxon>
        <taxon>Neoptera</taxon>
        <taxon>Endopterygota</taxon>
        <taxon>Hymenoptera</taxon>
        <taxon>Apocrita</taxon>
        <taxon>Ichneumonoidea</taxon>
        <taxon>Braconidae</taxon>
        <taxon>Aphidiinae</taxon>
        <taxon>Aphidius</taxon>
    </lineage>
</organism>
<evidence type="ECO:0000313" key="10">
    <source>
        <dbReference type="Proteomes" id="UP000639338"/>
    </source>
</evidence>
<evidence type="ECO:0008006" key="11">
    <source>
        <dbReference type="Google" id="ProtNLM"/>
    </source>
</evidence>
<name>A0A834XSJ8_APHGI</name>
<feature type="transmembrane region" description="Helical" evidence="8">
    <location>
        <begin position="22"/>
        <end position="45"/>
    </location>
</feature>
<protein>
    <recommendedName>
        <fullName evidence="11">Gustatory receptor</fullName>
    </recommendedName>
</protein>
<sequence>MSKIELQNIFPYGNVIYEIGKYFSLFIITISCYIWNFTDLFIILVSTGLAERYKYLNNVTMTSIMWDDHVAYWQELRKNYSSLSKIVKQTDKILSPLIFISCFHNFSFICLRLLIGISPNGDFSFTSIYPFLSFVFVVVRMLTVMFSIARINDNSKNSLAVIFTCEQSKYTIETERLQYQLANDKIALSAMNFFFITRNFIVTVAGAVFTYEIMLLQFSKSGK</sequence>
<evidence type="ECO:0000256" key="7">
    <source>
        <dbReference type="ARBA" id="ARBA00023170"/>
    </source>
</evidence>
<comment type="similarity">
    <text evidence="2">Belongs to the insect chemoreceptor superfamily. Gustatory receptor (GR) family. Gr5a subfamily.</text>
</comment>
<comment type="subcellular location">
    <subcellularLocation>
        <location evidence="1">Cell membrane</location>
        <topology evidence="1">Multi-pass membrane protein</topology>
    </subcellularLocation>
</comment>
<dbReference type="Pfam" id="PF06151">
    <property type="entry name" value="Trehalose_recp"/>
    <property type="match status" value="1"/>
</dbReference>
<proteinExistence type="inferred from homology"/>
<dbReference type="GO" id="GO:0005886">
    <property type="term" value="C:plasma membrane"/>
    <property type="evidence" value="ECO:0007669"/>
    <property type="project" value="UniProtKB-SubCell"/>
</dbReference>
<dbReference type="OrthoDB" id="5800391at2759"/>
<dbReference type="PROSITE" id="PS51257">
    <property type="entry name" value="PROKAR_LIPOPROTEIN"/>
    <property type="match status" value="1"/>
</dbReference>
<evidence type="ECO:0000313" key="9">
    <source>
        <dbReference type="EMBL" id="KAF7990016.1"/>
    </source>
</evidence>
<evidence type="ECO:0000256" key="5">
    <source>
        <dbReference type="ARBA" id="ARBA00022989"/>
    </source>
</evidence>
<keyword evidence="10" id="KW-1185">Reference proteome</keyword>
<dbReference type="InterPro" id="IPR009318">
    <property type="entry name" value="Gustatory_rcpt"/>
</dbReference>
<feature type="transmembrane region" description="Helical" evidence="8">
    <location>
        <begin position="127"/>
        <end position="149"/>
    </location>
</feature>
<evidence type="ECO:0000256" key="6">
    <source>
        <dbReference type="ARBA" id="ARBA00023136"/>
    </source>
</evidence>
<keyword evidence="5 8" id="KW-1133">Transmembrane helix</keyword>
<evidence type="ECO:0000256" key="8">
    <source>
        <dbReference type="SAM" id="Phobius"/>
    </source>
</evidence>
<dbReference type="AlphaFoldDB" id="A0A834XSJ8"/>
<feature type="transmembrane region" description="Helical" evidence="8">
    <location>
        <begin position="93"/>
        <end position="115"/>
    </location>
</feature>
<evidence type="ECO:0000256" key="3">
    <source>
        <dbReference type="ARBA" id="ARBA00022475"/>
    </source>
</evidence>
<accession>A0A834XSJ8</accession>
<evidence type="ECO:0000256" key="1">
    <source>
        <dbReference type="ARBA" id="ARBA00004651"/>
    </source>
</evidence>
<evidence type="ECO:0000256" key="2">
    <source>
        <dbReference type="ARBA" id="ARBA00005327"/>
    </source>
</evidence>
<gene>
    <name evidence="9" type="ORF">HCN44_008690</name>
</gene>
<dbReference type="PANTHER" id="PTHR21421:SF34">
    <property type="entry name" value="GUSTATORY RECEPTOR FOR SUGAR TASTE 61A-RELATED"/>
    <property type="match status" value="1"/>
</dbReference>
<keyword evidence="7" id="KW-0675">Receptor</keyword>
<dbReference type="EMBL" id="JACMRX010000005">
    <property type="protein sequence ID" value="KAF7990016.1"/>
    <property type="molecule type" value="Genomic_DNA"/>
</dbReference>
<feature type="transmembrane region" description="Helical" evidence="8">
    <location>
        <begin position="186"/>
        <end position="211"/>
    </location>
</feature>
<comment type="caution">
    <text evidence="9">The sequence shown here is derived from an EMBL/GenBank/DDBJ whole genome shotgun (WGS) entry which is preliminary data.</text>
</comment>
<reference evidence="9 10" key="1">
    <citation type="submission" date="2020-08" db="EMBL/GenBank/DDBJ databases">
        <title>Aphidius gifuensis genome sequencing and assembly.</title>
        <authorList>
            <person name="Du Z."/>
        </authorList>
    </citation>
    <scope>NUCLEOTIDE SEQUENCE [LARGE SCALE GENOMIC DNA]</scope>
    <source>
        <strain evidence="9">YNYX2018</strain>
        <tissue evidence="9">Adults</tissue>
    </source>
</reference>
<evidence type="ECO:0000256" key="4">
    <source>
        <dbReference type="ARBA" id="ARBA00022692"/>
    </source>
</evidence>
<keyword evidence="3" id="KW-1003">Cell membrane</keyword>
<dbReference type="Proteomes" id="UP000639338">
    <property type="component" value="Unassembled WGS sequence"/>
</dbReference>
<dbReference type="GO" id="GO:0033041">
    <property type="term" value="F:sweet taste receptor activity"/>
    <property type="evidence" value="ECO:0007669"/>
    <property type="project" value="TreeGrafter"/>
</dbReference>